<dbReference type="InterPro" id="IPR015421">
    <property type="entry name" value="PyrdxlP-dep_Trfase_major"/>
</dbReference>
<sequence>MGMKEDTLIVTAGRDPESNHGIVNPPVYHASTVLFPTVAALEKSQKQRLDSNTVYYGRFG</sequence>
<accession>A0A382QKA2</accession>
<feature type="non-terminal residue" evidence="1">
    <location>
        <position position="60"/>
    </location>
</feature>
<proteinExistence type="predicted"/>
<name>A0A382QKA2_9ZZZZ</name>
<dbReference type="SUPFAM" id="SSF53383">
    <property type="entry name" value="PLP-dependent transferases"/>
    <property type="match status" value="1"/>
</dbReference>
<evidence type="ECO:0008006" key="2">
    <source>
        <dbReference type="Google" id="ProtNLM"/>
    </source>
</evidence>
<dbReference type="AlphaFoldDB" id="A0A382QKA2"/>
<organism evidence="1">
    <name type="scientific">marine metagenome</name>
    <dbReference type="NCBI Taxonomy" id="408172"/>
    <lineage>
        <taxon>unclassified sequences</taxon>
        <taxon>metagenomes</taxon>
        <taxon>ecological metagenomes</taxon>
    </lineage>
</organism>
<dbReference type="Gene3D" id="3.40.640.10">
    <property type="entry name" value="Type I PLP-dependent aspartate aminotransferase-like (Major domain)"/>
    <property type="match status" value="1"/>
</dbReference>
<reference evidence="1" key="1">
    <citation type="submission" date="2018-05" db="EMBL/GenBank/DDBJ databases">
        <authorList>
            <person name="Lanie J.A."/>
            <person name="Ng W.-L."/>
            <person name="Kazmierczak K.M."/>
            <person name="Andrzejewski T.M."/>
            <person name="Davidsen T.M."/>
            <person name="Wayne K.J."/>
            <person name="Tettelin H."/>
            <person name="Glass J.I."/>
            <person name="Rusch D."/>
            <person name="Podicherti R."/>
            <person name="Tsui H.-C.T."/>
            <person name="Winkler M.E."/>
        </authorList>
    </citation>
    <scope>NUCLEOTIDE SEQUENCE</scope>
</reference>
<protein>
    <recommendedName>
        <fullName evidence="2">Cystathionine beta-lyase</fullName>
    </recommendedName>
</protein>
<dbReference type="InterPro" id="IPR015424">
    <property type="entry name" value="PyrdxlP-dep_Trfase"/>
</dbReference>
<evidence type="ECO:0000313" key="1">
    <source>
        <dbReference type="EMBL" id="SVC85876.1"/>
    </source>
</evidence>
<gene>
    <name evidence="1" type="ORF">METZ01_LOCUS338730</name>
</gene>
<dbReference type="EMBL" id="UINC01115100">
    <property type="protein sequence ID" value="SVC85876.1"/>
    <property type="molecule type" value="Genomic_DNA"/>
</dbReference>